<dbReference type="AlphaFoldDB" id="A0A6I8LYX1"/>
<dbReference type="Gene3D" id="3.40.50.300">
    <property type="entry name" value="P-loop containing nucleotide triphosphate hydrolases"/>
    <property type="match status" value="1"/>
</dbReference>
<sequence length="607" mass="66339">MTHERPGAEPVVKADPGVSAQLLAELAVDPTASTRSGPYVRSFAAELTEVGLGEIDALIGFRLPYSSAEFDLILAGIHPESREPSYVAVELKGWDAARLEPSGLAVATGSTSRHRTLHPVVQLDKMIAYLRERAVTRDHPISGLVWFPQASDADVASLFDFVSPEGTRVFTPESREAMAVFLRSQLAPDPDRRAVGALTSTAVSEPRPLLVAAANEFKNPDEFVFLGNQELARSTVLKAAERGTNETLIVTGPPATGKSAIATSLVAELDRRGYSVNHATGSRPATSTWRKVVGTGNPGTKVRSLFTYFNNYTGAVPCGLDVLICDEAQRIRGSSANRYTPRDRRTGVPQVVELIQAAKVSVFFLDPEQALRPGEIGTEELIASAAADNGRTVRRITLDTQFGVDGSSEYLEWTSRLLDGERRTPPIWTGGREFTVEVADTPHDLEARIRERASDGTARIVAGLCWPWHEAKPGEDLPLDIRIGDWARPWSVKGDRGVHGAPSGTLWASDPAGFGQIGSVHNVQGFEFAWTGVIIGPDLVWRTDRWVARPEESYDTSLRRLDDRAVEKHIRRAYGVLLSRSRKGTIIYSTDPETRQMLHQIVPSNAR</sequence>
<name>A0A6I8LYX1_9PSEU</name>
<evidence type="ECO:0000313" key="2">
    <source>
        <dbReference type="EMBL" id="VVJ21618.1"/>
    </source>
</evidence>
<dbReference type="SMART" id="SM00382">
    <property type="entry name" value="AAA"/>
    <property type="match status" value="1"/>
</dbReference>
<keyword evidence="3" id="KW-1185">Reference proteome</keyword>
<reference evidence="2 3" key="1">
    <citation type="submission" date="2019-09" db="EMBL/GenBank/DDBJ databases">
        <authorList>
            <person name="Leyn A S."/>
        </authorList>
    </citation>
    <scope>NUCLEOTIDE SEQUENCE [LARGE SCALE GENOMIC DNA]</scope>
    <source>
        <strain evidence="2">AA231_1</strain>
    </source>
</reference>
<dbReference type="CDD" id="cd00009">
    <property type="entry name" value="AAA"/>
    <property type="match status" value="1"/>
</dbReference>
<dbReference type="RefSeq" id="WP_155546534.1">
    <property type="nucleotide sequence ID" value="NZ_CABVGP010000002.1"/>
</dbReference>
<dbReference type="Pfam" id="PF09848">
    <property type="entry name" value="SLFN-g3_helicase"/>
    <property type="match status" value="1"/>
</dbReference>
<feature type="domain" description="AAA+ ATPase" evidence="1">
    <location>
        <begin position="244"/>
        <end position="408"/>
    </location>
</feature>
<gene>
    <name evidence="2" type="ORF">AA23TX_06639</name>
</gene>
<proteinExistence type="predicted"/>
<dbReference type="InterPro" id="IPR003593">
    <property type="entry name" value="AAA+_ATPase"/>
</dbReference>
<evidence type="ECO:0000313" key="3">
    <source>
        <dbReference type="Proteomes" id="UP000399805"/>
    </source>
</evidence>
<dbReference type="Proteomes" id="UP000399805">
    <property type="component" value="Unassembled WGS sequence"/>
</dbReference>
<dbReference type="SUPFAM" id="SSF52540">
    <property type="entry name" value="P-loop containing nucleoside triphosphate hydrolases"/>
    <property type="match status" value="1"/>
</dbReference>
<dbReference type="InterPro" id="IPR018647">
    <property type="entry name" value="SLFN_3-like_DNA/RNA_helicase"/>
</dbReference>
<evidence type="ECO:0000259" key="1">
    <source>
        <dbReference type="SMART" id="SM00382"/>
    </source>
</evidence>
<dbReference type="InterPro" id="IPR027417">
    <property type="entry name" value="P-loop_NTPase"/>
</dbReference>
<protein>
    <submittedName>
        <fullName evidence="2">ATP/GTP-binding protein</fullName>
    </submittedName>
</protein>
<organism evidence="2 3">
    <name type="scientific">Amycolatopsis camponoti</name>
    <dbReference type="NCBI Taxonomy" id="2606593"/>
    <lineage>
        <taxon>Bacteria</taxon>
        <taxon>Bacillati</taxon>
        <taxon>Actinomycetota</taxon>
        <taxon>Actinomycetes</taxon>
        <taxon>Pseudonocardiales</taxon>
        <taxon>Pseudonocardiaceae</taxon>
        <taxon>Amycolatopsis</taxon>
    </lineage>
</organism>
<accession>A0A6I8LYX1</accession>
<dbReference type="EMBL" id="CABVGP010000002">
    <property type="protein sequence ID" value="VVJ21618.1"/>
    <property type="molecule type" value="Genomic_DNA"/>
</dbReference>